<name>A0A067T4Z6_GALM3</name>
<keyword evidence="3" id="KW-0378">Hydrolase</keyword>
<evidence type="ECO:0000313" key="5">
    <source>
        <dbReference type="EMBL" id="KDR74093.1"/>
    </source>
</evidence>
<sequence length="673" mass="74970">MSDSGVSSTQSLPKGLGKPPLFALIIGINKYKSNFRSLRGAEADALAFKNYLEHSLKVPGNQILFLFNEDATRANIIDAFARLANDSRIEKGDAIVIFFAGHGSEIPPVDYPGWEAGGPDNKIQMIVPYDYCEERGREVRGLPDRIIGSLIDRIAERKGDNITVIFDCCNAASGTRSLKSDESSVLTRSIEVHPNSYDPEHDRGIWDTGTRGTKRAENRFRHAGLESHMLIAACGSAELAKESYGRGEFSTAFLKLLNTHPPDKLRYRDILTHMDAIPSQNPQCEGINQDRILFDAKVVPPSRAIFPVNFMKSNTGGLQLVLDAGSAQGITTGAEFAIYPPNNDERQTQVGVATVASVGAFRSILTSPDSLISQPYVAVQTKTGQKEDFRLFSPSGDSFHDVYKSIHENADYDKYNLHNITLVNSPSIAHLGATVENNKVIFEMKDEKVTRHGFYHRFTPLDATDLDSVAWVLNRAAHFYWELNRANSDARSTSIRVEFYKLKETKTEADELEYGEYCPLQPDLCQNQIVNFTVDDEDAPYGLKLINNTTHDFYPYLFYFDNSDLSITPYYVTPEARHYRGDIPLKKTHGSLTLGYGSGGVGPFSYALRQNQDVDVGFLKLFVSTKPIDLSHVPQPSPFEATRALKSFSPKPKDAWDTVLIPIIQRRNNLTGS</sequence>
<reference evidence="6" key="1">
    <citation type="journal article" date="2014" name="Proc. Natl. Acad. Sci. U.S.A.">
        <title>Extensive sampling of basidiomycete genomes demonstrates inadequacy of the white-rot/brown-rot paradigm for wood decay fungi.</title>
        <authorList>
            <person name="Riley R."/>
            <person name="Salamov A.A."/>
            <person name="Brown D.W."/>
            <person name="Nagy L.G."/>
            <person name="Floudas D."/>
            <person name="Held B.W."/>
            <person name="Levasseur A."/>
            <person name="Lombard V."/>
            <person name="Morin E."/>
            <person name="Otillar R."/>
            <person name="Lindquist E.A."/>
            <person name="Sun H."/>
            <person name="LaButti K.M."/>
            <person name="Schmutz J."/>
            <person name="Jabbour D."/>
            <person name="Luo H."/>
            <person name="Baker S.E."/>
            <person name="Pisabarro A.G."/>
            <person name="Walton J.D."/>
            <person name="Blanchette R.A."/>
            <person name="Henrissat B."/>
            <person name="Martin F."/>
            <person name="Cullen D."/>
            <person name="Hibbett D.S."/>
            <person name="Grigoriev I.V."/>
        </authorList>
    </citation>
    <scope>NUCLEOTIDE SEQUENCE [LARGE SCALE GENOMIC DNA]</scope>
    <source>
        <strain evidence="6">CBS 339.88</strain>
    </source>
</reference>
<keyword evidence="6" id="KW-1185">Reference proteome</keyword>
<dbReference type="InterPro" id="IPR029030">
    <property type="entry name" value="Caspase-like_dom_sf"/>
</dbReference>
<dbReference type="Proteomes" id="UP000027222">
    <property type="component" value="Unassembled WGS sequence"/>
</dbReference>
<dbReference type="GO" id="GO:0006915">
    <property type="term" value="P:apoptotic process"/>
    <property type="evidence" value="ECO:0007669"/>
    <property type="project" value="UniProtKB-KW"/>
</dbReference>
<evidence type="ECO:0000256" key="3">
    <source>
        <dbReference type="ARBA" id="ARBA00022807"/>
    </source>
</evidence>
<dbReference type="OrthoDB" id="3223806at2759"/>
<evidence type="ECO:0000259" key="4">
    <source>
        <dbReference type="Pfam" id="PF00656"/>
    </source>
</evidence>
<dbReference type="InterPro" id="IPR050452">
    <property type="entry name" value="Metacaspase"/>
</dbReference>
<accession>A0A067T4Z6</accession>
<comment type="similarity">
    <text evidence="1">Belongs to the peptidase C14B family.</text>
</comment>
<dbReference type="GO" id="GO:0006508">
    <property type="term" value="P:proteolysis"/>
    <property type="evidence" value="ECO:0007669"/>
    <property type="project" value="InterPro"/>
</dbReference>
<dbReference type="AlphaFoldDB" id="A0A067T4Z6"/>
<proteinExistence type="inferred from homology"/>
<dbReference type="InterPro" id="IPR011600">
    <property type="entry name" value="Pept_C14_caspase"/>
</dbReference>
<dbReference type="HOGENOM" id="CLU_011935_1_0_1"/>
<keyword evidence="2" id="KW-0053">Apoptosis</keyword>
<dbReference type="GO" id="GO:0005737">
    <property type="term" value="C:cytoplasm"/>
    <property type="evidence" value="ECO:0007669"/>
    <property type="project" value="TreeGrafter"/>
</dbReference>
<dbReference type="PANTHER" id="PTHR48104">
    <property type="entry name" value="METACASPASE-4"/>
    <property type="match status" value="1"/>
</dbReference>
<dbReference type="PANTHER" id="PTHR48104:SF30">
    <property type="entry name" value="METACASPASE-1"/>
    <property type="match status" value="1"/>
</dbReference>
<feature type="domain" description="Peptidase C14 caspase" evidence="4">
    <location>
        <begin position="22"/>
        <end position="276"/>
    </location>
</feature>
<keyword evidence="3" id="KW-0788">Thiol protease</keyword>
<dbReference type="EMBL" id="KL142384">
    <property type="protein sequence ID" value="KDR74093.1"/>
    <property type="molecule type" value="Genomic_DNA"/>
</dbReference>
<dbReference type="Gene3D" id="3.40.50.1460">
    <property type="match status" value="1"/>
</dbReference>
<gene>
    <name evidence="5" type="ORF">GALMADRAFT_71556</name>
</gene>
<evidence type="ECO:0000313" key="6">
    <source>
        <dbReference type="Proteomes" id="UP000027222"/>
    </source>
</evidence>
<dbReference type="Pfam" id="PF00656">
    <property type="entry name" value="Peptidase_C14"/>
    <property type="match status" value="1"/>
</dbReference>
<dbReference type="GO" id="GO:0004197">
    <property type="term" value="F:cysteine-type endopeptidase activity"/>
    <property type="evidence" value="ECO:0007669"/>
    <property type="project" value="InterPro"/>
</dbReference>
<evidence type="ECO:0000256" key="1">
    <source>
        <dbReference type="ARBA" id="ARBA00009005"/>
    </source>
</evidence>
<evidence type="ECO:0000256" key="2">
    <source>
        <dbReference type="ARBA" id="ARBA00022703"/>
    </source>
</evidence>
<keyword evidence="3" id="KW-0645">Protease</keyword>
<protein>
    <recommendedName>
        <fullName evidence="4">Peptidase C14 caspase domain-containing protein</fullName>
    </recommendedName>
</protein>
<organism evidence="5 6">
    <name type="scientific">Galerina marginata (strain CBS 339.88)</name>
    <dbReference type="NCBI Taxonomy" id="685588"/>
    <lineage>
        <taxon>Eukaryota</taxon>
        <taxon>Fungi</taxon>
        <taxon>Dikarya</taxon>
        <taxon>Basidiomycota</taxon>
        <taxon>Agaricomycotina</taxon>
        <taxon>Agaricomycetes</taxon>
        <taxon>Agaricomycetidae</taxon>
        <taxon>Agaricales</taxon>
        <taxon>Agaricineae</taxon>
        <taxon>Strophariaceae</taxon>
        <taxon>Galerina</taxon>
    </lineage>
</organism>
<dbReference type="SUPFAM" id="SSF52129">
    <property type="entry name" value="Caspase-like"/>
    <property type="match status" value="1"/>
</dbReference>